<evidence type="ECO:0000313" key="3">
    <source>
        <dbReference type="EMBL" id="WXB76862.1"/>
    </source>
</evidence>
<dbReference type="PANTHER" id="PTHR31964">
    <property type="entry name" value="ADENINE NUCLEOTIDE ALPHA HYDROLASES-LIKE SUPERFAMILY PROTEIN"/>
    <property type="match status" value="1"/>
</dbReference>
<dbReference type="InterPro" id="IPR014729">
    <property type="entry name" value="Rossmann-like_a/b/a_fold"/>
</dbReference>
<dbReference type="Proteomes" id="UP001382727">
    <property type="component" value="Chromosome"/>
</dbReference>
<evidence type="ECO:0000256" key="1">
    <source>
        <dbReference type="ARBA" id="ARBA00008791"/>
    </source>
</evidence>
<keyword evidence="4" id="KW-1185">Reference proteome</keyword>
<name>A0ABZ2MIH1_9MICO</name>
<dbReference type="RefSeq" id="WP_338750239.1">
    <property type="nucleotide sequence ID" value="NZ_CP144913.1"/>
</dbReference>
<dbReference type="PRINTS" id="PR01438">
    <property type="entry name" value="UNVRSLSTRESS"/>
</dbReference>
<sequence>MAGKPIIVGIDGSADSVRALKWAAEYARLVNAPLVGLVAWDLEPVYGYMAMTNWETSESVEREARTMMADAIRASLGKDAQIEERSVRGHPAKMLVEASEGAQLVVVGSRGRGGFTGMLLGSVSQHVVTHARCPVIVMPHEDQRKK</sequence>
<accession>A0ABZ2MIH1</accession>
<protein>
    <submittedName>
        <fullName evidence="3">Universal stress protein</fullName>
    </submittedName>
</protein>
<gene>
    <name evidence="3" type="ORF">V1351_02045</name>
</gene>
<dbReference type="SUPFAM" id="SSF52402">
    <property type="entry name" value="Adenine nucleotide alpha hydrolases-like"/>
    <property type="match status" value="1"/>
</dbReference>
<organism evidence="3 4">
    <name type="scientific">Janibacter alittae</name>
    <dbReference type="NCBI Taxonomy" id="3115209"/>
    <lineage>
        <taxon>Bacteria</taxon>
        <taxon>Bacillati</taxon>
        <taxon>Actinomycetota</taxon>
        <taxon>Actinomycetes</taxon>
        <taxon>Micrococcales</taxon>
        <taxon>Intrasporangiaceae</taxon>
        <taxon>Janibacter</taxon>
    </lineage>
</organism>
<proteinExistence type="inferred from homology"/>
<comment type="similarity">
    <text evidence="1">Belongs to the universal stress protein A family.</text>
</comment>
<feature type="domain" description="UspA" evidence="2">
    <location>
        <begin position="4"/>
        <end position="138"/>
    </location>
</feature>
<dbReference type="InterPro" id="IPR006016">
    <property type="entry name" value="UspA"/>
</dbReference>
<dbReference type="Gene3D" id="3.40.50.620">
    <property type="entry name" value="HUPs"/>
    <property type="match status" value="1"/>
</dbReference>
<dbReference type="InterPro" id="IPR006015">
    <property type="entry name" value="Universal_stress_UspA"/>
</dbReference>
<evidence type="ECO:0000313" key="4">
    <source>
        <dbReference type="Proteomes" id="UP001382727"/>
    </source>
</evidence>
<evidence type="ECO:0000259" key="2">
    <source>
        <dbReference type="Pfam" id="PF00582"/>
    </source>
</evidence>
<dbReference type="EMBL" id="CP144913">
    <property type="protein sequence ID" value="WXB76862.1"/>
    <property type="molecule type" value="Genomic_DNA"/>
</dbReference>
<dbReference type="PANTHER" id="PTHR31964:SF113">
    <property type="entry name" value="USPA DOMAIN-CONTAINING PROTEIN"/>
    <property type="match status" value="1"/>
</dbReference>
<reference evidence="3 4" key="1">
    <citation type="submission" date="2024-02" db="EMBL/GenBank/DDBJ databases">
        <title>Janibacter sp. nov., isolated from gut of marine sandworm.</title>
        <authorList>
            <person name="Kim B."/>
            <person name="Jun M.O."/>
            <person name="Shin N.-R."/>
        </authorList>
    </citation>
    <scope>NUCLEOTIDE SEQUENCE [LARGE SCALE GENOMIC DNA]</scope>
    <source>
        <strain evidence="3 4">A1S7</strain>
    </source>
</reference>
<dbReference type="Pfam" id="PF00582">
    <property type="entry name" value="Usp"/>
    <property type="match status" value="1"/>
</dbReference>